<dbReference type="GO" id="GO:0009190">
    <property type="term" value="P:cyclic nucleotide biosynthetic process"/>
    <property type="evidence" value="ECO:0007669"/>
    <property type="project" value="InterPro"/>
</dbReference>
<dbReference type="GO" id="GO:0035556">
    <property type="term" value="P:intracellular signal transduction"/>
    <property type="evidence" value="ECO:0007669"/>
    <property type="project" value="InterPro"/>
</dbReference>
<dbReference type="SUPFAM" id="SSF55073">
    <property type="entry name" value="Nucleotide cyclase"/>
    <property type="match status" value="1"/>
</dbReference>
<dbReference type="PANTHER" id="PTHR43081:SF1">
    <property type="entry name" value="ADENYLATE CYCLASE, TERMINAL-DIFFERENTIATION SPECIFIC"/>
    <property type="match status" value="1"/>
</dbReference>
<dbReference type="Proteomes" id="UP000231632">
    <property type="component" value="Unassembled WGS sequence"/>
</dbReference>
<dbReference type="InterPro" id="IPR050697">
    <property type="entry name" value="Adenylyl/Guanylyl_Cyclase_3/4"/>
</dbReference>
<feature type="domain" description="Guanylate cyclase" evidence="1">
    <location>
        <begin position="40"/>
        <end position="163"/>
    </location>
</feature>
<proteinExistence type="predicted"/>
<dbReference type="Gene3D" id="3.30.70.1230">
    <property type="entry name" value="Nucleotide cyclase"/>
    <property type="match status" value="1"/>
</dbReference>
<reference evidence="2 3" key="1">
    <citation type="journal article" date="2017" name="Arch. Microbiol.">
        <title>Mariprofundus micogutta sp. nov., a novel iron-oxidizing zetaproteobacterium isolated from a deep-sea hydrothermal field at the Bayonnaise knoll of the Izu-Ogasawara arc, and a description of Mariprofundales ord. nov. and Zetaproteobacteria classis nov.</title>
        <authorList>
            <person name="Makita H."/>
            <person name="Tanaka E."/>
            <person name="Mitsunobu S."/>
            <person name="Miyazaki M."/>
            <person name="Nunoura T."/>
            <person name="Uematsu K."/>
            <person name="Takaki Y."/>
            <person name="Nishi S."/>
            <person name="Shimamura S."/>
            <person name="Takai K."/>
        </authorList>
    </citation>
    <scope>NUCLEOTIDE SEQUENCE [LARGE SCALE GENOMIC DNA]</scope>
    <source>
        <strain evidence="2 3">ET2</strain>
    </source>
</reference>
<dbReference type="Pfam" id="PF00211">
    <property type="entry name" value="Guanylate_cyc"/>
    <property type="match status" value="1"/>
</dbReference>
<keyword evidence="3" id="KW-1185">Reference proteome</keyword>
<gene>
    <name evidence="2" type="ORF">MMIC_P1739</name>
</gene>
<evidence type="ECO:0000313" key="2">
    <source>
        <dbReference type="EMBL" id="GAV20765.1"/>
    </source>
</evidence>
<dbReference type="InterPro" id="IPR001054">
    <property type="entry name" value="A/G_cyclase"/>
</dbReference>
<accession>A0A1L8CPB7</accession>
<dbReference type="AlphaFoldDB" id="A0A1L8CPB7"/>
<dbReference type="PROSITE" id="PS50125">
    <property type="entry name" value="GUANYLATE_CYCLASE_2"/>
    <property type="match status" value="1"/>
</dbReference>
<evidence type="ECO:0000259" key="1">
    <source>
        <dbReference type="PROSITE" id="PS50125"/>
    </source>
</evidence>
<dbReference type="RefSeq" id="WP_072660072.1">
    <property type="nucleotide sequence ID" value="NZ_BDFD01000015.1"/>
</dbReference>
<name>A0A1L8CPB7_9PROT</name>
<dbReference type="PANTHER" id="PTHR43081">
    <property type="entry name" value="ADENYLATE CYCLASE, TERMINAL-DIFFERENTIATION SPECIFIC-RELATED"/>
    <property type="match status" value="1"/>
</dbReference>
<dbReference type="GO" id="GO:0004016">
    <property type="term" value="F:adenylate cyclase activity"/>
    <property type="evidence" value="ECO:0007669"/>
    <property type="project" value="UniProtKB-ARBA"/>
</dbReference>
<dbReference type="STRING" id="1921010.MMIC_P1739"/>
<dbReference type="CDD" id="cd07302">
    <property type="entry name" value="CHD"/>
    <property type="match status" value="1"/>
</dbReference>
<dbReference type="SMART" id="SM00044">
    <property type="entry name" value="CYCc"/>
    <property type="match status" value="1"/>
</dbReference>
<sequence length="219" mass="23696">MSSSHAILPVEMFLPRETIALIDQYGAKFPHDLALEQDMTVVFSDMRGFTELAELYEPQEVYAAINASLAIQVKSIHAFGGSVNKFLGDGLLACFAGEGKSERALACVAELLKLLPEHEGLLLPCKVGFGINSGKILFGVLGDEDRWEYTVVGDVANTAARLCGIALPFQALMTEHVVADISGHSKDRYCSFLGPQLFKGKKKAVDLYEVRTDSGAEPG</sequence>
<dbReference type="EMBL" id="BDFD01000015">
    <property type="protein sequence ID" value="GAV20765.1"/>
    <property type="molecule type" value="Genomic_DNA"/>
</dbReference>
<organism evidence="2 3">
    <name type="scientific">Mariprofundus micogutta</name>
    <dbReference type="NCBI Taxonomy" id="1921010"/>
    <lineage>
        <taxon>Bacteria</taxon>
        <taxon>Pseudomonadati</taxon>
        <taxon>Pseudomonadota</taxon>
        <taxon>Candidatius Mariprofundia</taxon>
        <taxon>Mariprofundales</taxon>
        <taxon>Mariprofundaceae</taxon>
        <taxon>Mariprofundus</taxon>
    </lineage>
</organism>
<evidence type="ECO:0000313" key="3">
    <source>
        <dbReference type="Proteomes" id="UP000231632"/>
    </source>
</evidence>
<comment type="caution">
    <text evidence="2">The sequence shown here is derived from an EMBL/GenBank/DDBJ whole genome shotgun (WGS) entry which is preliminary data.</text>
</comment>
<dbReference type="OrthoDB" id="9806704at2"/>
<dbReference type="InterPro" id="IPR029787">
    <property type="entry name" value="Nucleotide_cyclase"/>
</dbReference>
<protein>
    <submittedName>
        <fullName evidence="2">Adenylate cyclase 2</fullName>
    </submittedName>
</protein>